<keyword evidence="4" id="KW-0807">Transducer</keyword>
<evidence type="ECO:0000256" key="5">
    <source>
        <dbReference type="SAM" id="Coils"/>
    </source>
</evidence>
<evidence type="ECO:0000256" key="1">
    <source>
        <dbReference type="ARBA" id="ARBA00004370"/>
    </source>
</evidence>
<dbReference type="GO" id="GO:0019825">
    <property type="term" value="F:oxygen binding"/>
    <property type="evidence" value="ECO:0007669"/>
    <property type="project" value="InterPro"/>
</dbReference>
<dbReference type="SUPFAM" id="SSF46458">
    <property type="entry name" value="Globin-like"/>
    <property type="match status" value="1"/>
</dbReference>
<reference evidence="8" key="1">
    <citation type="submission" date="2023-03" db="EMBL/GenBank/DDBJ databases">
        <title>Andean soil-derived lignocellulolytic bacterial consortium as a source of novel taxa and putative plastic-active enzymes.</title>
        <authorList>
            <person name="Diaz-Garcia L."/>
            <person name="Chuvochina M."/>
            <person name="Feuerriegel G."/>
            <person name="Bunk B."/>
            <person name="Sproer C."/>
            <person name="Streit W.R."/>
            <person name="Rodriguez L.M."/>
            <person name="Overmann J."/>
            <person name="Jimenez D.J."/>
        </authorList>
    </citation>
    <scope>NUCLEOTIDE SEQUENCE</scope>
    <source>
        <strain evidence="8">MAG 833</strain>
    </source>
</reference>
<feature type="domain" description="Methyl-accepting transducer" evidence="6">
    <location>
        <begin position="235"/>
        <end position="464"/>
    </location>
</feature>
<dbReference type="GO" id="GO:0016020">
    <property type="term" value="C:membrane"/>
    <property type="evidence" value="ECO:0007669"/>
    <property type="project" value="UniProtKB-SubCell"/>
</dbReference>
<name>A0AAJ5X1D3_9CAUL</name>
<dbReference type="PANTHER" id="PTHR43531">
    <property type="entry name" value="PROTEIN ICFG"/>
    <property type="match status" value="1"/>
</dbReference>
<proteinExistence type="inferred from homology"/>
<dbReference type="PROSITE" id="PS50111">
    <property type="entry name" value="CHEMOTAXIS_TRANSDUC_2"/>
    <property type="match status" value="1"/>
</dbReference>
<dbReference type="GO" id="GO:0006935">
    <property type="term" value="P:chemotaxis"/>
    <property type="evidence" value="ECO:0007669"/>
    <property type="project" value="UniProtKB-KW"/>
</dbReference>
<comment type="similarity">
    <text evidence="3">Belongs to the methyl-accepting chemotaxis (MCP) protein family.</text>
</comment>
<dbReference type="InterPro" id="IPR051310">
    <property type="entry name" value="MCP_chemotaxis"/>
</dbReference>
<dbReference type="SMART" id="SM00304">
    <property type="entry name" value="HAMP"/>
    <property type="match status" value="1"/>
</dbReference>
<evidence type="ECO:0000313" key="9">
    <source>
        <dbReference type="Proteomes" id="UP001213664"/>
    </source>
</evidence>
<protein>
    <submittedName>
        <fullName evidence="8">Methyl-accepting chemotaxis protein</fullName>
    </submittedName>
</protein>
<dbReference type="InterPro" id="IPR039379">
    <property type="entry name" value="Protoglobin_sensor_dom"/>
</dbReference>
<sequence length="494" mass="52228">MSDIAIQQRTAFAGLAEPSAAYHAMQDILRAAAPGALDAFYDRIRATPETRRFFHDDAHMTRARTAQIGHWDAIIDGRIDEDYGRAVTTIGRTHARIGLEPRWYIGGYGVLLGELIKAVATRPRKIFAGPAHDRQTGEALAELNQRALLDMDLAIATYLDALAIERDQVAAAKAEAEARQTQVVAALGQALKTLAEGDLGVAIQADFPPEYATLKDDFNAAAASLRQAFGAVADSAEAVRTGSGELAIASDDLAVRTERQAAGLERTAATAEEIAAGVEQTAMGAQDTAQAVVAVRRDVEHGGSVVDETTQAMAAIRDSSQEIARFTSLIDEIAFQTNLLALNAGVEAARAGDAGRGFAVVAAEVRALAQRSAEASGEIRTLIATSAAQVARGVELVQRTGEALHSIGVRVAAVDDLAGGMATASRHQADRLAEVRQALGQLDEITQQNAAMTEQATAASRQLANEAETLARQIAGFRFDQADVAQTSRSRRAA</sequence>
<evidence type="ECO:0000259" key="6">
    <source>
        <dbReference type="PROSITE" id="PS50111"/>
    </source>
</evidence>
<dbReference type="InterPro" id="IPR003660">
    <property type="entry name" value="HAMP_dom"/>
</dbReference>
<evidence type="ECO:0000256" key="3">
    <source>
        <dbReference type="ARBA" id="ARBA00029447"/>
    </source>
</evidence>
<dbReference type="Gene3D" id="1.10.287.950">
    <property type="entry name" value="Methyl-accepting chemotaxis protein"/>
    <property type="match status" value="1"/>
</dbReference>
<accession>A0AAJ5X1D3</accession>
<dbReference type="PRINTS" id="PR00260">
    <property type="entry name" value="CHEMTRNSDUCR"/>
</dbReference>
<dbReference type="InterPro" id="IPR009050">
    <property type="entry name" value="Globin-like_sf"/>
</dbReference>
<dbReference type="GO" id="GO:0004888">
    <property type="term" value="F:transmembrane signaling receptor activity"/>
    <property type="evidence" value="ECO:0007669"/>
    <property type="project" value="InterPro"/>
</dbReference>
<dbReference type="GO" id="GO:0020037">
    <property type="term" value="F:heme binding"/>
    <property type="evidence" value="ECO:0007669"/>
    <property type="project" value="InterPro"/>
</dbReference>
<dbReference type="Proteomes" id="UP001213664">
    <property type="component" value="Chromosome"/>
</dbReference>
<dbReference type="InterPro" id="IPR004089">
    <property type="entry name" value="MCPsignal_dom"/>
</dbReference>
<comment type="subcellular location">
    <subcellularLocation>
        <location evidence="1">Membrane</location>
    </subcellularLocation>
</comment>
<dbReference type="GO" id="GO:0007165">
    <property type="term" value="P:signal transduction"/>
    <property type="evidence" value="ECO:0007669"/>
    <property type="project" value="UniProtKB-KW"/>
</dbReference>
<dbReference type="AlphaFoldDB" id="A0AAJ5X1D3"/>
<dbReference type="Gene3D" id="1.10.490.10">
    <property type="entry name" value="Globins"/>
    <property type="match status" value="1"/>
</dbReference>
<feature type="domain" description="HAMP" evidence="7">
    <location>
        <begin position="178"/>
        <end position="230"/>
    </location>
</feature>
<dbReference type="InterPro" id="IPR012292">
    <property type="entry name" value="Globin/Proto"/>
</dbReference>
<dbReference type="InterPro" id="IPR044398">
    <property type="entry name" value="Globin-sensor_dom"/>
</dbReference>
<dbReference type="FunFam" id="1.10.287.950:FF:000001">
    <property type="entry name" value="Methyl-accepting chemotaxis sensory transducer"/>
    <property type="match status" value="1"/>
</dbReference>
<dbReference type="CDD" id="cd01068">
    <property type="entry name" value="globin_sensor"/>
    <property type="match status" value="1"/>
</dbReference>
<dbReference type="EMBL" id="CP119326">
    <property type="protein sequence ID" value="WEK41184.1"/>
    <property type="molecule type" value="Genomic_DNA"/>
</dbReference>
<feature type="coiled-coil region" evidence="5">
    <location>
        <begin position="435"/>
        <end position="462"/>
    </location>
</feature>
<dbReference type="PANTHER" id="PTHR43531:SF11">
    <property type="entry name" value="METHYL-ACCEPTING CHEMOTAXIS PROTEIN 3"/>
    <property type="match status" value="1"/>
</dbReference>
<dbReference type="Pfam" id="PF00015">
    <property type="entry name" value="MCPsignal"/>
    <property type="match status" value="1"/>
</dbReference>
<evidence type="ECO:0000256" key="2">
    <source>
        <dbReference type="ARBA" id="ARBA00022500"/>
    </source>
</evidence>
<dbReference type="PROSITE" id="PS50885">
    <property type="entry name" value="HAMP"/>
    <property type="match status" value="1"/>
</dbReference>
<keyword evidence="5" id="KW-0175">Coiled coil</keyword>
<dbReference type="InterPro" id="IPR004090">
    <property type="entry name" value="Chemotax_Me-accpt_rcpt"/>
</dbReference>
<dbReference type="SUPFAM" id="SSF58104">
    <property type="entry name" value="Methyl-accepting chemotaxis protein (MCP) signaling domain"/>
    <property type="match status" value="1"/>
</dbReference>
<dbReference type="SMART" id="SM00283">
    <property type="entry name" value="MA"/>
    <property type="match status" value="1"/>
</dbReference>
<keyword evidence="2" id="KW-0145">Chemotaxis</keyword>
<evidence type="ECO:0000313" key="8">
    <source>
        <dbReference type="EMBL" id="WEK41184.1"/>
    </source>
</evidence>
<dbReference type="Pfam" id="PF11563">
    <property type="entry name" value="Protoglobin"/>
    <property type="match status" value="1"/>
</dbReference>
<evidence type="ECO:0000259" key="7">
    <source>
        <dbReference type="PROSITE" id="PS50885"/>
    </source>
</evidence>
<evidence type="ECO:0000256" key="4">
    <source>
        <dbReference type="PROSITE-ProRule" id="PRU00284"/>
    </source>
</evidence>
<gene>
    <name evidence="8" type="ORF">P0Y50_06145</name>
</gene>
<organism evidence="8 9">
    <name type="scientific">Candidatus Brevundimonas colombiensis</name>
    <dbReference type="NCBI Taxonomy" id="3121376"/>
    <lineage>
        <taxon>Bacteria</taxon>
        <taxon>Pseudomonadati</taxon>
        <taxon>Pseudomonadota</taxon>
        <taxon>Alphaproteobacteria</taxon>
        <taxon>Caulobacterales</taxon>
        <taxon>Caulobacteraceae</taxon>
        <taxon>Brevundimonas</taxon>
    </lineage>
</organism>